<dbReference type="InterPro" id="IPR011042">
    <property type="entry name" value="6-blade_b-propeller_TolB-like"/>
</dbReference>
<dbReference type="EMBL" id="JACXWA010000063">
    <property type="protein sequence ID" value="MBD3870478.1"/>
    <property type="molecule type" value="Genomic_DNA"/>
</dbReference>
<feature type="region of interest" description="Disordered" evidence="1">
    <location>
        <begin position="340"/>
        <end position="360"/>
    </location>
</feature>
<protein>
    <submittedName>
        <fullName evidence="2">Uncharacterized protein</fullName>
    </submittedName>
</protein>
<dbReference type="SUPFAM" id="SSF82171">
    <property type="entry name" value="DPP6 N-terminal domain-like"/>
    <property type="match status" value="1"/>
</dbReference>
<accession>A0A8J6Y448</accession>
<feature type="region of interest" description="Disordered" evidence="1">
    <location>
        <begin position="108"/>
        <end position="138"/>
    </location>
</feature>
<name>A0A8J6Y448_9BACT</name>
<evidence type="ECO:0000313" key="2">
    <source>
        <dbReference type="EMBL" id="MBD3870478.1"/>
    </source>
</evidence>
<evidence type="ECO:0000256" key="1">
    <source>
        <dbReference type="SAM" id="MobiDB-lite"/>
    </source>
</evidence>
<feature type="region of interest" description="Disordered" evidence="1">
    <location>
        <begin position="304"/>
        <end position="323"/>
    </location>
</feature>
<dbReference type="Proteomes" id="UP000598633">
    <property type="component" value="Unassembled WGS sequence"/>
</dbReference>
<feature type="region of interest" description="Disordered" evidence="1">
    <location>
        <begin position="167"/>
        <end position="195"/>
    </location>
</feature>
<reference evidence="2 3" key="1">
    <citation type="submission" date="2020-08" db="EMBL/GenBank/DDBJ databases">
        <title>Acidobacteriota in marine sediments use diverse sulfur dissimilation pathways.</title>
        <authorList>
            <person name="Wasmund K."/>
        </authorList>
    </citation>
    <scope>NUCLEOTIDE SEQUENCE [LARGE SCALE GENOMIC DNA]</scope>
    <source>
        <strain evidence="2">MAG AM3-A</strain>
    </source>
</reference>
<dbReference type="AlphaFoldDB" id="A0A8J6Y448"/>
<dbReference type="Gene3D" id="2.120.10.30">
    <property type="entry name" value="TolB, C-terminal domain"/>
    <property type="match status" value="1"/>
</dbReference>
<feature type="compositionally biased region" description="Basic and acidic residues" evidence="1">
    <location>
        <begin position="108"/>
        <end position="129"/>
    </location>
</feature>
<feature type="compositionally biased region" description="Acidic residues" evidence="1">
    <location>
        <begin position="343"/>
        <end position="359"/>
    </location>
</feature>
<gene>
    <name evidence="2" type="ORF">IFJ97_03875</name>
</gene>
<proteinExistence type="predicted"/>
<sequence>MIASRIFQLRHLVAVLAVFAVWATALHAGDKPLTFEDLMKFRQIQDASISEDGAWIAYALIPDRGDGEAVAQSTTSDTIFRIERGDDPVISADGRWVAAVITPTLEESEKAKAEKGKKNGAKKDDDEPKNGLSLLDLRDGSEQRIEEVEAFAFSDDGRWLAYKHYEEKEKPDKDAEEDPKEATQEDDKDKKKEPEVGTTLKLRDLTTGEDLTIEHVSEFVFAEEAPVLVYAVSAPEGEGNGLFARRLDGNRTSDSPLHTAENGLYTHLIWAREATHLAFVAAVLDDEGEPGDAEIWVWRGKGDAERTASRDDAPDGWTVPSENELSWSRDGQRLFFGFRPVEEDQDDKDTGGDEGDDPPFDAYDFDALLDTREVDVWHWNDPRINSNQKERWEEHEENRVYRAVVHIKSGRVVALADLEMPQVRPSDNPRVALGGSDVPYLKEITWNGQFSDLYVVDLKTGERHQVEQRVASGRSRAGSLSPDGRFVIFYNDGDWHLYDVKKKKLENLTDGIEVSFANEDHDYPMDPPGYGLSEWLADSSAVFIYDKYDIWRVPTDGGQPTCLTAGEGRKSDTVFRVIDLDPDEETIAQDGQLLLEAYHDLEKHDALFSIGSS</sequence>
<comment type="caution">
    <text evidence="2">The sequence shown here is derived from an EMBL/GenBank/DDBJ whole genome shotgun (WGS) entry which is preliminary data.</text>
</comment>
<feature type="compositionally biased region" description="Basic and acidic residues" evidence="1">
    <location>
        <begin position="304"/>
        <end position="313"/>
    </location>
</feature>
<evidence type="ECO:0000313" key="3">
    <source>
        <dbReference type="Proteomes" id="UP000598633"/>
    </source>
</evidence>
<feature type="compositionally biased region" description="Basic and acidic residues" evidence="1">
    <location>
        <begin position="180"/>
        <end position="195"/>
    </location>
</feature>
<organism evidence="2 3">
    <name type="scientific">Candidatus Sulfomarinibacter kjeldsenii</name>
    <dbReference type="NCBI Taxonomy" id="2885994"/>
    <lineage>
        <taxon>Bacteria</taxon>
        <taxon>Pseudomonadati</taxon>
        <taxon>Acidobacteriota</taxon>
        <taxon>Thermoanaerobaculia</taxon>
        <taxon>Thermoanaerobaculales</taxon>
        <taxon>Candidatus Sulfomarinibacteraceae</taxon>
        <taxon>Candidatus Sulfomarinibacter</taxon>
    </lineage>
</organism>